<comment type="caution">
    <text evidence="1">The sequence shown here is derived from an EMBL/GenBank/DDBJ whole genome shotgun (WGS) entry which is preliminary data.</text>
</comment>
<dbReference type="EMBL" id="BARS01056059">
    <property type="protein sequence ID" value="GAG51235.1"/>
    <property type="molecule type" value="Genomic_DNA"/>
</dbReference>
<gene>
    <name evidence="1" type="ORF">S01H1_82656</name>
</gene>
<sequence>AADAQEDAANTAAATERYMYDTTREDMAPWQETGVSAINQMRDLSGLGAEGSRETAMNSFYQDPGYQFRFDEGQRALENSALARGQGLSGNAGRALVGFGQGMGSQEYGNYWNRLAGLSGTGQTATNQLGGFGANAARGIGNANIAAGQARGSGYMGMANSLGSGLNNWAGYQGWQNGGGGGGGGGYGG</sequence>
<feature type="non-terminal residue" evidence="1">
    <location>
        <position position="189"/>
    </location>
</feature>
<feature type="non-terminal residue" evidence="1">
    <location>
        <position position="1"/>
    </location>
</feature>
<evidence type="ECO:0008006" key="2">
    <source>
        <dbReference type="Google" id="ProtNLM"/>
    </source>
</evidence>
<proteinExistence type="predicted"/>
<name>X0Y646_9ZZZZ</name>
<protein>
    <recommendedName>
        <fullName evidence="2">Tail fiber domain-containing protein</fullName>
    </recommendedName>
</protein>
<accession>X0Y646</accession>
<reference evidence="1" key="1">
    <citation type="journal article" date="2014" name="Front. Microbiol.">
        <title>High frequency of phylogenetically diverse reductive dehalogenase-homologous genes in deep subseafloor sedimentary metagenomes.</title>
        <authorList>
            <person name="Kawai M."/>
            <person name="Futagami T."/>
            <person name="Toyoda A."/>
            <person name="Takaki Y."/>
            <person name="Nishi S."/>
            <person name="Hori S."/>
            <person name="Arai W."/>
            <person name="Tsubouchi T."/>
            <person name="Morono Y."/>
            <person name="Uchiyama I."/>
            <person name="Ito T."/>
            <person name="Fujiyama A."/>
            <person name="Inagaki F."/>
            <person name="Takami H."/>
        </authorList>
    </citation>
    <scope>NUCLEOTIDE SEQUENCE</scope>
    <source>
        <strain evidence="1">Expedition CK06-06</strain>
    </source>
</reference>
<organism evidence="1">
    <name type="scientific">marine sediment metagenome</name>
    <dbReference type="NCBI Taxonomy" id="412755"/>
    <lineage>
        <taxon>unclassified sequences</taxon>
        <taxon>metagenomes</taxon>
        <taxon>ecological metagenomes</taxon>
    </lineage>
</organism>
<evidence type="ECO:0000313" key="1">
    <source>
        <dbReference type="EMBL" id="GAG51235.1"/>
    </source>
</evidence>
<dbReference type="AlphaFoldDB" id="X0Y646"/>